<feature type="signal peptide" evidence="1">
    <location>
        <begin position="1"/>
        <end position="15"/>
    </location>
</feature>
<reference evidence="2" key="1">
    <citation type="submission" date="2022-10" db="EMBL/GenBank/DDBJ databases">
        <authorList>
            <person name="Chen Y."/>
            <person name="Dougan E. K."/>
            <person name="Chan C."/>
            <person name="Rhodes N."/>
            <person name="Thang M."/>
        </authorList>
    </citation>
    <scope>NUCLEOTIDE SEQUENCE</scope>
</reference>
<feature type="chain" id="PRO_5043272506" evidence="1">
    <location>
        <begin position="16"/>
        <end position="349"/>
    </location>
</feature>
<dbReference type="Proteomes" id="UP001152797">
    <property type="component" value="Unassembled WGS sequence"/>
</dbReference>
<reference evidence="3 4" key="2">
    <citation type="submission" date="2024-05" db="EMBL/GenBank/DDBJ databases">
        <authorList>
            <person name="Chen Y."/>
            <person name="Shah S."/>
            <person name="Dougan E. K."/>
            <person name="Thang M."/>
            <person name="Chan C."/>
        </authorList>
    </citation>
    <scope>NUCLEOTIDE SEQUENCE [LARGE SCALE GENOMIC DNA]</scope>
</reference>
<proteinExistence type="predicted"/>
<evidence type="ECO:0000313" key="4">
    <source>
        <dbReference type="Proteomes" id="UP001152797"/>
    </source>
</evidence>
<evidence type="ECO:0000256" key="1">
    <source>
        <dbReference type="SAM" id="SignalP"/>
    </source>
</evidence>
<dbReference type="AlphaFoldDB" id="A0A9P1G609"/>
<dbReference type="OrthoDB" id="406057at2759"/>
<dbReference type="EMBL" id="CAMXCT030002857">
    <property type="protein sequence ID" value="CAL4788223.1"/>
    <property type="molecule type" value="Genomic_DNA"/>
</dbReference>
<evidence type="ECO:0000313" key="2">
    <source>
        <dbReference type="EMBL" id="CAI4000911.1"/>
    </source>
</evidence>
<sequence length="349" mass="37158">MKFLLTFVTLALAAAETVDSTLEALEADDSCAAGGDCSLELNQLRGMKDVNYHDALMEEDEDEEANVEGGACTNSKDLNFWKKSGRKSFDPSLNQCGRSCAAGFACTKSCMQGKGYSDGCASCMAKLVECSRDKCMNQCISNDKSAACTGCVKRGCRPGMKACSGLNAGAHSCGSMAMKFLLTFVTLALAAAETVDSTLEALEADDSCAAGGDCSLELNQLRGMKDVNYHDALMEEDEDEEANVEGGACTNSKDLNFWKKSGRKSFDEPVRPFLRCRLRLHQELHAGRALGKGYSDGCASCMAKLVECSRDKCMNQCISNDKSAACTGCVKRGCRPGMKACSGLNAGGH</sequence>
<keyword evidence="4" id="KW-1185">Reference proteome</keyword>
<keyword evidence="1" id="KW-0732">Signal</keyword>
<comment type="caution">
    <text evidence="2">The sequence shown here is derived from an EMBL/GenBank/DDBJ whole genome shotgun (WGS) entry which is preliminary data.</text>
</comment>
<evidence type="ECO:0000313" key="3">
    <source>
        <dbReference type="EMBL" id="CAL4788223.1"/>
    </source>
</evidence>
<dbReference type="EMBL" id="CAMXCT020002857">
    <property type="protein sequence ID" value="CAL1154286.1"/>
    <property type="molecule type" value="Genomic_DNA"/>
</dbReference>
<accession>A0A9P1G609</accession>
<gene>
    <name evidence="2" type="ORF">C1SCF055_LOCUS26997</name>
</gene>
<protein>
    <submittedName>
        <fullName evidence="3">TNFR-Cys domain-containing protein</fullName>
    </submittedName>
</protein>
<organism evidence="2">
    <name type="scientific">Cladocopium goreaui</name>
    <dbReference type="NCBI Taxonomy" id="2562237"/>
    <lineage>
        <taxon>Eukaryota</taxon>
        <taxon>Sar</taxon>
        <taxon>Alveolata</taxon>
        <taxon>Dinophyceae</taxon>
        <taxon>Suessiales</taxon>
        <taxon>Symbiodiniaceae</taxon>
        <taxon>Cladocopium</taxon>
    </lineage>
</organism>
<dbReference type="EMBL" id="CAMXCT010002857">
    <property type="protein sequence ID" value="CAI4000911.1"/>
    <property type="molecule type" value="Genomic_DNA"/>
</dbReference>
<name>A0A9P1G609_9DINO</name>